<feature type="compositionally biased region" description="Basic and acidic residues" evidence="2">
    <location>
        <begin position="55"/>
        <end position="73"/>
    </location>
</feature>
<reference evidence="4 5" key="1">
    <citation type="submission" date="2009-01" db="EMBL/GenBank/DDBJ databases">
        <authorList>
            <person name="Qin X."/>
            <person name="Bachman B."/>
            <person name="Battles P."/>
            <person name="Bell A."/>
            <person name="Bess C."/>
            <person name="Bickham C."/>
            <person name="Chaboub L."/>
            <person name="Chen D."/>
            <person name="Coyle M."/>
            <person name="Deiros D.R."/>
            <person name="Dinh H."/>
            <person name="Forbes L."/>
            <person name="Fowler G."/>
            <person name="Francisco L."/>
            <person name="Fu Q."/>
            <person name="Gubbala S."/>
            <person name="Hale W."/>
            <person name="Han Y."/>
            <person name="Hemphill L."/>
            <person name="Highlander S.K."/>
            <person name="Hirani K."/>
            <person name="Hogues M."/>
            <person name="Jackson L."/>
            <person name="Jakkamsetti A."/>
            <person name="Javaid M."/>
            <person name="Jiang H."/>
            <person name="Korchina V."/>
            <person name="Kovar C."/>
            <person name="Lara F."/>
            <person name="Lee S."/>
            <person name="Mata R."/>
            <person name="Mathew T."/>
            <person name="Moen C."/>
            <person name="Morales K."/>
            <person name="Munidasa M."/>
            <person name="Nazareth L."/>
            <person name="Ngo R."/>
            <person name="Nguyen L."/>
            <person name="Okwuonu G."/>
            <person name="Ongeri F."/>
            <person name="Patil S."/>
            <person name="Petrosino J."/>
            <person name="Pham C."/>
            <person name="Pham P."/>
            <person name="Pu L.-L."/>
            <person name="Puazo M."/>
            <person name="Raj R."/>
            <person name="Reid J."/>
            <person name="Rouhana J."/>
            <person name="Saada N."/>
            <person name="Shang Y."/>
            <person name="Simmons D."/>
            <person name="Thornton R."/>
            <person name="Warren J."/>
            <person name="Weissenberger G."/>
            <person name="Zhang J."/>
            <person name="Zhang L."/>
            <person name="Zhou C."/>
            <person name="Zhu D."/>
            <person name="Muzny D."/>
            <person name="Worley K."/>
            <person name="Gibbs R."/>
        </authorList>
    </citation>
    <scope>NUCLEOTIDE SEQUENCE [LARGE SCALE GENOMIC DNA]</scope>
    <source>
        <strain evidence="4 5">DSM 16047</strain>
    </source>
</reference>
<dbReference type="PATRIC" id="fig|525365.8.peg.867"/>
<feature type="compositionally biased region" description="Low complexity" evidence="2">
    <location>
        <begin position="38"/>
        <end position="48"/>
    </location>
</feature>
<dbReference type="InterPro" id="IPR005877">
    <property type="entry name" value="YSIRK_signal_dom"/>
</dbReference>
<feature type="compositionally biased region" description="Basic and acidic residues" evidence="2">
    <location>
        <begin position="186"/>
        <end position="203"/>
    </location>
</feature>
<dbReference type="EC" id="3.1.1.3" evidence="4"/>
<gene>
    <name evidence="4" type="primary">lip</name>
    <name evidence="4" type="ORF">HMPREF0548_0779</name>
</gene>
<evidence type="ECO:0000259" key="3">
    <source>
        <dbReference type="Pfam" id="PF04650"/>
    </source>
</evidence>
<evidence type="ECO:0000256" key="2">
    <source>
        <dbReference type="SAM" id="MobiDB-lite"/>
    </source>
</evidence>
<dbReference type="Proteomes" id="UP000005583">
    <property type="component" value="Unassembled WGS sequence"/>
</dbReference>
<proteinExistence type="predicted"/>
<feature type="compositionally biased region" description="Low complexity" evidence="2">
    <location>
        <begin position="142"/>
        <end position="160"/>
    </location>
</feature>
<dbReference type="NCBIfam" id="TIGR01168">
    <property type="entry name" value="YSIRK_signal"/>
    <property type="match status" value="1"/>
</dbReference>
<dbReference type="GO" id="GO:0004806">
    <property type="term" value="F:triacylglycerol lipase activity"/>
    <property type="evidence" value="ECO:0007669"/>
    <property type="project" value="UniProtKB-EC"/>
</dbReference>
<evidence type="ECO:0000313" key="5">
    <source>
        <dbReference type="Proteomes" id="UP000005583"/>
    </source>
</evidence>
<keyword evidence="1" id="KW-0732">Signal</keyword>
<dbReference type="RefSeq" id="WP_007125309.1">
    <property type="nucleotide sequence ID" value="NZ_AZFO01000022.1"/>
</dbReference>
<dbReference type="Pfam" id="PF04650">
    <property type="entry name" value="YSIRK_signal"/>
    <property type="match status" value="1"/>
</dbReference>
<dbReference type="EMBL" id="ACGU01000040">
    <property type="protein sequence ID" value="EEJ72360.1"/>
    <property type="molecule type" value="Genomic_DNA"/>
</dbReference>
<protein>
    <submittedName>
        <fullName evidence="4">Gram-positive signal peptide protein, YSIRK family</fullName>
        <ecNumber evidence="4">3.1.1.3</ecNumber>
    </submittedName>
</protein>
<comment type="caution">
    <text evidence="4">The sequence shown here is derived from an EMBL/GenBank/DDBJ whole genome shotgun (WGS) entry which is preliminary data.</text>
</comment>
<feature type="domain" description="YSIRK Gram-positive signal peptide" evidence="3">
    <location>
        <begin position="3"/>
        <end position="28"/>
    </location>
</feature>
<keyword evidence="5" id="KW-1185">Reference proteome</keyword>
<feature type="compositionally biased region" description="Polar residues" evidence="2">
    <location>
        <begin position="113"/>
        <end position="140"/>
    </location>
</feature>
<organism evidence="4 5">
    <name type="scientific">Lactobacillus ultunensis DSM 16047</name>
    <dbReference type="NCBI Taxonomy" id="525365"/>
    <lineage>
        <taxon>Bacteria</taxon>
        <taxon>Bacillati</taxon>
        <taxon>Bacillota</taxon>
        <taxon>Bacilli</taxon>
        <taxon>Lactobacillales</taxon>
        <taxon>Lactobacillaceae</taxon>
        <taxon>Lactobacillus</taxon>
    </lineage>
</organism>
<dbReference type="OrthoDB" id="2329870at2"/>
<dbReference type="HOGENOM" id="CLU_1208566_0_0_9"/>
<name>C2EM83_9LACO</name>
<keyword evidence="4" id="KW-0378">Hydrolase</keyword>
<evidence type="ECO:0000256" key="1">
    <source>
        <dbReference type="ARBA" id="ARBA00022729"/>
    </source>
</evidence>
<feature type="region of interest" description="Disordered" evidence="2">
    <location>
        <begin position="108"/>
        <end position="203"/>
    </location>
</feature>
<dbReference type="STRING" id="525365.HMPREF0548_0779"/>
<feature type="compositionally biased region" description="Basic and acidic residues" evidence="2">
    <location>
        <begin position="169"/>
        <end position="179"/>
    </location>
</feature>
<evidence type="ECO:0000313" key="4">
    <source>
        <dbReference type="EMBL" id="EEJ72360.1"/>
    </source>
</evidence>
<feature type="compositionally biased region" description="Basic and acidic residues" evidence="2">
    <location>
        <begin position="85"/>
        <end position="94"/>
    </location>
</feature>
<feature type="region of interest" description="Disordered" evidence="2">
    <location>
        <begin position="38"/>
        <end position="94"/>
    </location>
</feature>
<sequence length="229" mass="25303">MFNKLQRYSIRKLTIGAASVLIGVTFLGIDTEIVHAETTPTSEETITEQNESQSDVEKNNAENHETSDSRKAGGGDTEQNTNNENNKKIEVEKGDTVDDSSLILRTAKDVDKTTQTNKNNSTENNLEQAQNKTGQKSIQPPSEEQNTNNENSTKQQSTNTKQIDSVTNKADDLQKDVSDSKTVQTKTDDRKQDQNPDIKDIKDTAVKSAPVTLDSLTKAYTELGKNLLQ</sequence>
<accession>C2EM83</accession>
<dbReference type="AlphaFoldDB" id="C2EM83"/>